<keyword evidence="7" id="KW-0256">Endoplasmic reticulum</keyword>
<feature type="transmembrane region" description="Helical" evidence="10">
    <location>
        <begin position="231"/>
        <end position="255"/>
    </location>
</feature>
<dbReference type="GO" id="GO:0016020">
    <property type="term" value="C:membrane"/>
    <property type="evidence" value="ECO:0007669"/>
    <property type="project" value="GOC"/>
</dbReference>
<proteinExistence type="predicted"/>
<dbReference type="GO" id="GO:0031501">
    <property type="term" value="C:mannosyltransferase complex"/>
    <property type="evidence" value="ECO:0007669"/>
    <property type="project" value="TreeGrafter"/>
</dbReference>
<name>A0A7Y7IH10_9MICC</name>
<feature type="transmembrane region" description="Helical" evidence="10">
    <location>
        <begin position="366"/>
        <end position="385"/>
    </location>
</feature>
<feature type="transmembrane region" description="Helical" evidence="10">
    <location>
        <begin position="320"/>
        <end position="335"/>
    </location>
</feature>
<evidence type="ECO:0008006" key="13">
    <source>
        <dbReference type="Google" id="ProtNLM"/>
    </source>
</evidence>
<comment type="subcellular location">
    <subcellularLocation>
        <location evidence="1">Endoplasmic reticulum membrane</location>
        <topology evidence="1">Multi-pass membrane protein</topology>
    </subcellularLocation>
</comment>
<protein>
    <recommendedName>
        <fullName evidence="13">Integral membrane protein</fullName>
    </recommendedName>
</protein>
<evidence type="ECO:0000256" key="1">
    <source>
        <dbReference type="ARBA" id="ARBA00004477"/>
    </source>
</evidence>
<feature type="transmembrane region" description="Helical" evidence="10">
    <location>
        <begin position="21"/>
        <end position="44"/>
    </location>
</feature>
<dbReference type="EMBL" id="JAAMFM010000013">
    <property type="protein sequence ID" value="NVM95344.1"/>
    <property type="molecule type" value="Genomic_DNA"/>
</dbReference>
<dbReference type="AlphaFoldDB" id="A0A7Y7IH10"/>
<feature type="transmembrane region" description="Helical" evidence="10">
    <location>
        <begin position="288"/>
        <end position="308"/>
    </location>
</feature>
<dbReference type="Proteomes" id="UP000543556">
    <property type="component" value="Unassembled WGS sequence"/>
</dbReference>
<keyword evidence="8 10" id="KW-1133">Transmembrane helix</keyword>
<keyword evidence="4" id="KW-0328">Glycosyltransferase</keyword>
<evidence type="ECO:0000256" key="6">
    <source>
        <dbReference type="ARBA" id="ARBA00022692"/>
    </source>
</evidence>
<feature type="transmembrane region" description="Helical" evidence="10">
    <location>
        <begin position="145"/>
        <end position="166"/>
    </location>
</feature>
<organism evidence="11 12">
    <name type="scientific">Arthrobacter wenxiniae</name>
    <dbReference type="NCBI Taxonomy" id="2713570"/>
    <lineage>
        <taxon>Bacteria</taxon>
        <taxon>Bacillati</taxon>
        <taxon>Actinomycetota</taxon>
        <taxon>Actinomycetes</taxon>
        <taxon>Micrococcales</taxon>
        <taxon>Micrococcaceae</taxon>
        <taxon>Arthrobacter</taxon>
    </lineage>
</organism>
<evidence type="ECO:0000256" key="2">
    <source>
        <dbReference type="ARBA" id="ARBA00004687"/>
    </source>
</evidence>
<dbReference type="GO" id="GO:0004376">
    <property type="term" value="F:GPI mannosyltransferase activity"/>
    <property type="evidence" value="ECO:0007669"/>
    <property type="project" value="InterPro"/>
</dbReference>
<keyword evidence="12" id="KW-1185">Reference proteome</keyword>
<comment type="caution">
    <text evidence="11">The sequence shown here is derived from an EMBL/GenBank/DDBJ whole genome shotgun (WGS) entry which is preliminary data.</text>
</comment>
<evidence type="ECO:0000256" key="10">
    <source>
        <dbReference type="SAM" id="Phobius"/>
    </source>
</evidence>
<keyword evidence="5" id="KW-0808">Transferase</keyword>
<feature type="transmembrane region" description="Helical" evidence="10">
    <location>
        <begin position="113"/>
        <end position="136"/>
    </location>
</feature>
<keyword evidence="6 10" id="KW-0812">Transmembrane</keyword>
<keyword evidence="3" id="KW-0337">GPI-anchor biosynthesis</keyword>
<accession>A0A7Y7IH10</accession>
<comment type="pathway">
    <text evidence="2">Glycolipid biosynthesis; glycosylphosphatidylinositol-anchor biosynthesis.</text>
</comment>
<gene>
    <name evidence="11" type="ORF">G6034_10540</name>
</gene>
<keyword evidence="9 10" id="KW-0472">Membrane</keyword>
<evidence type="ECO:0000256" key="7">
    <source>
        <dbReference type="ARBA" id="ARBA00022824"/>
    </source>
</evidence>
<evidence type="ECO:0000256" key="5">
    <source>
        <dbReference type="ARBA" id="ARBA00022679"/>
    </source>
</evidence>
<dbReference type="PANTHER" id="PTHR12468">
    <property type="entry name" value="GPI MANNOSYLTRANSFERASE 2"/>
    <property type="match status" value="1"/>
</dbReference>
<feature type="transmembrane region" description="Helical" evidence="10">
    <location>
        <begin position="341"/>
        <end position="359"/>
    </location>
</feature>
<feature type="transmembrane region" description="Helical" evidence="10">
    <location>
        <begin position="186"/>
        <end position="210"/>
    </location>
</feature>
<reference evidence="11 12" key="1">
    <citation type="submission" date="2020-02" db="EMBL/GenBank/DDBJ databases">
        <title>Genome sequence of strain AETb3-4.</title>
        <authorList>
            <person name="Gao J."/>
            <person name="Zhang X."/>
        </authorList>
    </citation>
    <scope>NUCLEOTIDE SEQUENCE [LARGE SCALE GENOMIC DNA]</scope>
    <source>
        <strain evidence="11 12">AETb3-4</strain>
    </source>
</reference>
<dbReference type="GO" id="GO:0000009">
    <property type="term" value="F:alpha-1,6-mannosyltransferase activity"/>
    <property type="evidence" value="ECO:0007669"/>
    <property type="project" value="InterPro"/>
</dbReference>
<evidence type="ECO:0000256" key="4">
    <source>
        <dbReference type="ARBA" id="ARBA00022676"/>
    </source>
</evidence>
<dbReference type="InterPro" id="IPR007315">
    <property type="entry name" value="PIG-V/Gpi18"/>
</dbReference>
<evidence type="ECO:0000313" key="11">
    <source>
        <dbReference type="EMBL" id="NVM95344.1"/>
    </source>
</evidence>
<sequence>MYAAARRLLAPLRRAPWWVKVSLAYGAARLVSFAILAGAAYHAAESPWSGARPDYLAFIDRWDAGWYERIFDGGYPATIPRNPDGTAQPNQWAFYPLFPLLARGLNAVTGLPWAVAGPLVATGAGFAAALVIYLLFRRFAAPGTALWGVAFFATFPASPVLQVAYAESLSTLLLAAALYLLIRHRYWSAVPVVVLLCLSRPAGVPFAAVVGVHLALRWRRRRRERFPQREALAGLALLAASTVMAFAWMLLAWWVTGEPGAYADTETAWRGTHLVLFKPWFDAGVSLAGPWLGPLLPVLLVALAALYLNSGSVRRIGTELRLWCAVYLLYLLAVLDPQSSTFRMMLPLFPLALAAAFISASRAYRWAVLAMFAVLQLVWVVWLWQLSAVSTGQAWPP</sequence>
<evidence type="ECO:0000256" key="9">
    <source>
        <dbReference type="ARBA" id="ARBA00023136"/>
    </source>
</evidence>
<evidence type="ECO:0000256" key="8">
    <source>
        <dbReference type="ARBA" id="ARBA00022989"/>
    </source>
</evidence>
<evidence type="ECO:0000313" key="12">
    <source>
        <dbReference type="Proteomes" id="UP000543556"/>
    </source>
</evidence>
<dbReference type="PANTHER" id="PTHR12468:SF2">
    <property type="entry name" value="GPI MANNOSYLTRANSFERASE 2"/>
    <property type="match status" value="1"/>
</dbReference>
<dbReference type="GO" id="GO:0006506">
    <property type="term" value="P:GPI anchor biosynthetic process"/>
    <property type="evidence" value="ECO:0007669"/>
    <property type="project" value="UniProtKB-UniPathway"/>
</dbReference>
<evidence type="ECO:0000256" key="3">
    <source>
        <dbReference type="ARBA" id="ARBA00022502"/>
    </source>
</evidence>
<dbReference type="UniPathway" id="UPA00196"/>